<comment type="caution">
    <text evidence="2">The sequence shown here is derived from an EMBL/GenBank/DDBJ whole genome shotgun (WGS) entry which is preliminary data.</text>
</comment>
<gene>
    <name evidence="2" type="ORF">MEDL_28563</name>
</gene>
<reference evidence="2" key="1">
    <citation type="submission" date="2021-03" db="EMBL/GenBank/DDBJ databases">
        <authorList>
            <person name="Bekaert M."/>
        </authorList>
    </citation>
    <scope>NUCLEOTIDE SEQUENCE</scope>
</reference>
<evidence type="ECO:0000313" key="2">
    <source>
        <dbReference type="EMBL" id="CAG2214768.1"/>
    </source>
</evidence>
<evidence type="ECO:0000313" key="3">
    <source>
        <dbReference type="Proteomes" id="UP000683360"/>
    </source>
</evidence>
<protein>
    <recommendedName>
        <fullName evidence="1">Reverse transcriptase domain-containing protein</fullName>
    </recommendedName>
</protein>
<keyword evidence="3" id="KW-1185">Reference proteome</keyword>
<dbReference type="Pfam" id="PF00078">
    <property type="entry name" value="RVT_1"/>
    <property type="match status" value="1"/>
</dbReference>
<dbReference type="PROSITE" id="PS50878">
    <property type="entry name" value="RT_POL"/>
    <property type="match status" value="1"/>
</dbReference>
<evidence type="ECO:0000259" key="1">
    <source>
        <dbReference type="PROSITE" id="PS50878"/>
    </source>
</evidence>
<dbReference type="PANTHER" id="PTHR21301:SF12">
    <property type="match status" value="1"/>
</dbReference>
<name>A0A8S3S116_MYTED</name>
<dbReference type="InterPro" id="IPR000477">
    <property type="entry name" value="RT_dom"/>
</dbReference>
<feature type="domain" description="Reverse transcriptase" evidence="1">
    <location>
        <begin position="256"/>
        <end position="496"/>
    </location>
</feature>
<organism evidence="2 3">
    <name type="scientific">Mytilus edulis</name>
    <name type="common">Blue mussel</name>
    <dbReference type="NCBI Taxonomy" id="6550"/>
    <lineage>
        <taxon>Eukaryota</taxon>
        <taxon>Metazoa</taxon>
        <taxon>Spiralia</taxon>
        <taxon>Lophotrochozoa</taxon>
        <taxon>Mollusca</taxon>
        <taxon>Bivalvia</taxon>
        <taxon>Autobranchia</taxon>
        <taxon>Pteriomorphia</taxon>
        <taxon>Mytilida</taxon>
        <taxon>Mytiloidea</taxon>
        <taxon>Mytilidae</taxon>
        <taxon>Mytilinae</taxon>
        <taxon>Mytilus</taxon>
    </lineage>
</organism>
<proteinExistence type="predicted"/>
<dbReference type="OrthoDB" id="10029313at2759"/>
<accession>A0A8S3S116</accession>
<dbReference type="Proteomes" id="UP000683360">
    <property type="component" value="Unassembled WGS sequence"/>
</dbReference>
<dbReference type="EMBL" id="CAJPWZ010001422">
    <property type="protein sequence ID" value="CAG2214768.1"/>
    <property type="molecule type" value="Genomic_DNA"/>
</dbReference>
<dbReference type="AlphaFoldDB" id="A0A8S3S116"/>
<dbReference type="PANTHER" id="PTHR21301">
    <property type="entry name" value="REVERSE TRANSCRIPTASE"/>
    <property type="match status" value="1"/>
</dbReference>
<sequence length="520" mass="61199">MSNRKNRSFKARDKKRKIAKNKEKRKIYNINRQHKRRQYKHTEKVQRAAKYVDIFTKEKLCNAEILVLAKGLKFIPSPNLRHAKKTLINDFNELARKMRCKYHFDNGSHQYNRHPFLSKSGYKPNWANNAIENYLFSTRIELEKIQIKSFKDNLPKNERKALQSLRSNDRIIIKKADKNSSTVVLDKELYIKMANDQLNDNVHYERINESHTTEVLDSINTIIHRLHNESYIDEVTFKFLINDQGKRLGRLYFLPKLHKINQSDREKIKTDINHLQNVNVPGRPIVSLCNSPLEKIAQYIDYFIKPVVNKFWTYTQDTTSFINKLEKIRAPADILMSSFDISSMYTNLHHTEIINAIDRAWPLIMQCKFDIPVPPKKALLELLRISLANNEFEFNGQIFKQKVGVPMGSPMSPSLTDIRIYEIVSEILKRFPYSSDISLLSVYRDDGFLLFKGSEQSLKEFYQIANSIHPLLKFTHEISNNQIQFLDVTIFKGTRFETEKILDVKLYRKPTDNYQMITNT</sequence>